<dbReference type="GO" id="GO:0004355">
    <property type="term" value="F:glutamate synthase (NADPH) activity"/>
    <property type="evidence" value="ECO:0007669"/>
    <property type="project" value="UniProtKB-EC"/>
</dbReference>
<dbReference type="Pfam" id="PF12801">
    <property type="entry name" value="Fer4_5"/>
    <property type="match status" value="2"/>
</dbReference>
<reference evidence="3" key="1">
    <citation type="submission" date="2018-06" db="EMBL/GenBank/DDBJ databases">
        <authorList>
            <person name="Zhirakovskaya E."/>
        </authorList>
    </citation>
    <scope>NUCLEOTIDE SEQUENCE</scope>
</reference>
<dbReference type="InterPro" id="IPR017896">
    <property type="entry name" value="4Fe4S_Fe-S-bd"/>
</dbReference>
<dbReference type="InterPro" id="IPR036188">
    <property type="entry name" value="FAD/NAD-bd_sf"/>
</dbReference>
<keyword evidence="1" id="KW-1133">Transmembrane helix</keyword>
<dbReference type="PANTHER" id="PTHR42783">
    <property type="entry name" value="GLUTAMATE SYNTHASE [NADPH] SMALL CHAIN"/>
    <property type="match status" value="1"/>
</dbReference>
<feature type="transmembrane region" description="Helical" evidence="1">
    <location>
        <begin position="207"/>
        <end position="228"/>
    </location>
</feature>
<dbReference type="Pfam" id="PF14691">
    <property type="entry name" value="Fer4_20"/>
    <property type="match status" value="1"/>
</dbReference>
<dbReference type="SUPFAM" id="SSF51971">
    <property type="entry name" value="Nucleotide-binding domain"/>
    <property type="match status" value="1"/>
</dbReference>
<dbReference type="InterPro" id="IPR023753">
    <property type="entry name" value="FAD/NAD-binding_dom"/>
</dbReference>
<dbReference type="EMBL" id="UOFZ01000145">
    <property type="protein sequence ID" value="VAX13901.1"/>
    <property type="molecule type" value="Genomic_DNA"/>
</dbReference>
<dbReference type="SUPFAM" id="SSF54862">
    <property type="entry name" value="4Fe-4S ferredoxins"/>
    <property type="match status" value="1"/>
</dbReference>
<dbReference type="Gene3D" id="3.30.70.20">
    <property type="match status" value="1"/>
</dbReference>
<dbReference type="PANTHER" id="PTHR42783:SF3">
    <property type="entry name" value="GLUTAMATE SYNTHASE [NADPH] SMALL CHAIN-RELATED"/>
    <property type="match status" value="1"/>
</dbReference>
<evidence type="ECO:0000256" key="1">
    <source>
        <dbReference type="SAM" id="Phobius"/>
    </source>
</evidence>
<dbReference type="Gene3D" id="3.50.50.60">
    <property type="entry name" value="FAD/NAD(P)-binding domain"/>
    <property type="match status" value="2"/>
</dbReference>
<dbReference type="InterPro" id="IPR028261">
    <property type="entry name" value="DPD_II"/>
</dbReference>
<feature type="transmembrane region" description="Helical" evidence="1">
    <location>
        <begin position="89"/>
        <end position="107"/>
    </location>
</feature>
<dbReference type="Pfam" id="PF13187">
    <property type="entry name" value="Fer4_9"/>
    <property type="match status" value="1"/>
</dbReference>
<evidence type="ECO:0000259" key="2">
    <source>
        <dbReference type="PROSITE" id="PS51379"/>
    </source>
</evidence>
<organism evidence="3">
    <name type="scientific">hydrothermal vent metagenome</name>
    <dbReference type="NCBI Taxonomy" id="652676"/>
    <lineage>
        <taxon>unclassified sequences</taxon>
        <taxon>metagenomes</taxon>
        <taxon>ecological metagenomes</taxon>
    </lineage>
</organism>
<feature type="transmembrane region" description="Helical" evidence="1">
    <location>
        <begin position="58"/>
        <end position="77"/>
    </location>
</feature>
<keyword evidence="3" id="KW-0560">Oxidoreductase</keyword>
<keyword evidence="1" id="KW-0472">Membrane</keyword>
<dbReference type="Gene3D" id="1.10.1060.10">
    <property type="entry name" value="Alpha-helical ferredoxin"/>
    <property type="match status" value="1"/>
</dbReference>
<proteinExistence type="predicted"/>
<sequence>MQTEHIQPHHPRVVKSTQQDLMPARYSLPVQLLSMAAFTLAFVGWLNETWLMWFENPIWLNRYTEYAIILCFGLWRILAEKNVYTRKRLMILVFMVTVFWWLIPWLYPMSEPYVGFLWGQPVFPSLHVPGTITFFLILAAVFLFGRRIICGFNCPCVGVRETVGFAFRDRTLRSDWTWKLRHSKWFFFIYYVGVMVVTQFPPNSWTVSFVGGFYLVVAMTYFGSFFIAPVVGNRFYCRYLCPYGATFGLLNHAGFYGINMDTEKCIDCLRCEQVCDMGIPVWKQGKEAGRITALEDCMGCARCVVSCPTDALEVRDVRNLFRPALKQNASHLLKRKIVNKTVRQESDYRPTAERREDWKEASVPPVLAQIQKQAARCLDCGVPGCTNACPLKNRIPEWLEAVADGDIKTAAEISHATSNLPEVCGRLCPQHRLCEGSCTKAREEDGAVTIGLAERFITDEAFRQGWKPAQPEKQKYNGRSIAVIGAGPAGLACADELNKLGCEVTVFDREMLVGGLMATAIPPFKLGKSILRRRQTLLEQRGVHFQLGIDVGAALMQKLVNSYDAVFLGLGAQNSRTLDLPGSDLDGVYTALDFLADVNRKNGGDAMSAKRVLVLGGGDSAMDCARSAIRQGATSVSIICRGTEDAMRASPKEQQMARDEGVQFIFETSPLEIIGEQKISAVRFNQAGDIPVQVTLDCDALMFAVGQLAQAPSWLSKLGVETDEQGLIRIDARGRTSHSKIYAGGDNTHGPDLIVTAIVAGRCAAEGIIESFSIVQKLKKAAGLAE</sequence>
<feature type="transmembrane region" description="Helical" evidence="1">
    <location>
        <begin position="127"/>
        <end position="145"/>
    </location>
</feature>
<dbReference type="AlphaFoldDB" id="A0A3B1BHF3"/>
<dbReference type="EC" id="1.4.1.13" evidence="3"/>
<evidence type="ECO:0000313" key="3">
    <source>
        <dbReference type="EMBL" id="VAX13901.1"/>
    </source>
</evidence>
<keyword evidence="1" id="KW-0812">Transmembrane</keyword>
<dbReference type="InterPro" id="IPR009051">
    <property type="entry name" value="Helical_ferredxn"/>
</dbReference>
<gene>
    <name evidence="3" type="ORF">MNBD_GAMMA24-377</name>
</gene>
<feature type="domain" description="4Fe-4S ferredoxin-type" evidence="2">
    <location>
        <begin position="289"/>
        <end position="317"/>
    </location>
</feature>
<dbReference type="InterPro" id="IPR017900">
    <property type="entry name" value="4Fe4S_Fe_S_CS"/>
</dbReference>
<name>A0A3B1BHF3_9ZZZZ</name>
<dbReference type="PROSITE" id="PS51379">
    <property type="entry name" value="4FE4S_FER_2"/>
    <property type="match status" value="2"/>
</dbReference>
<feature type="transmembrane region" description="Helical" evidence="1">
    <location>
        <begin position="185"/>
        <end position="201"/>
    </location>
</feature>
<dbReference type="Pfam" id="PF07992">
    <property type="entry name" value="Pyr_redox_2"/>
    <property type="match status" value="1"/>
</dbReference>
<dbReference type="GO" id="GO:0051536">
    <property type="term" value="F:iron-sulfur cluster binding"/>
    <property type="evidence" value="ECO:0007669"/>
    <property type="project" value="InterPro"/>
</dbReference>
<feature type="transmembrane region" description="Helical" evidence="1">
    <location>
        <begin position="240"/>
        <end position="258"/>
    </location>
</feature>
<feature type="transmembrane region" description="Helical" evidence="1">
    <location>
        <begin position="26"/>
        <end position="46"/>
    </location>
</feature>
<protein>
    <submittedName>
        <fullName evidence="3">Glutamate synthase [NADPH] small chain</fullName>
        <ecNumber evidence="3">1.4.1.13</ecNumber>
    </submittedName>
</protein>
<dbReference type="SUPFAM" id="SSF46548">
    <property type="entry name" value="alpha-helical ferredoxin"/>
    <property type="match status" value="1"/>
</dbReference>
<feature type="domain" description="4Fe-4S ferredoxin-type" evidence="2">
    <location>
        <begin position="256"/>
        <end position="285"/>
    </location>
</feature>
<dbReference type="PRINTS" id="PR00419">
    <property type="entry name" value="ADXRDTASE"/>
</dbReference>
<dbReference type="PROSITE" id="PS00198">
    <property type="entry name" value="4FE4S_FER_1"/>
    <property type="match status" value="1"/>
</dbReference>
<accession>A0A3B1BHF3</accession>